<keyword evidence="3" id="KW-1185">Reference proteome</keyword>
<evidence type="ECO:0000256" key="1">
    <source>
        <dbReference type="SAM" id="MobiDB-lite"/>
    </source>
</evidence>
<feature type="region of interest" description="Disordered" evidence="1">
    <location>
        <begin position="67"/>
        <end position="117"/>
    </location>
</feature>
<feature type="compositionally biased region" description="Polar residues" evidence="1">
    <location>
        <begin position="406"/>
        <end position="416"/>
    </location>
</feature>
<accession>A0A183V484</accession>
<evidence type="ECO:0000313" key="4">
    <source>
        <dbReference type="WBParaSite" id="TCNE_0001555501-mRNA-1"/>
    </source>
</evidence>
<evidence type="ECO:0000313" key="2">
    <source>
        <dbReference type="EMBL" id="VDM46875.1"/>
    </source>
</evidence>
<dbReference type="EMBL" id="UYWY01022946">
    <property type="protein sequence ID" value="VDM46875.1"/>
    <property type="molecule type" value="Genomic_DNA"/>
</dbReference>
<feature type="compositionally biased region" description="Polar residues" evidence="1">
    <location>
        <begin position="84"/>
        <end position="94"/>
    </location>
</feature>
<gene>
    <name evidence="2" type="ORF">TCNE_LOCUS15554</name>
</gene>
<reference evidence="4" key="1">
    <citation type="submission" date="2016-06" db="UniProtKB">
        <authorList>
            <consortium name="WormBaseParasite"/>
        </authorList>
    </citation>
    <scope>IDENTIFICATION</scope>
</reference>
<dbReference type="AlphaFoldDB" id="A0A183V484"/>
<feature type="region of interest" description="Disordered" evidence="1">
    <location>
        <begin position="372"/>
        <end position="424"/>
    </location>
</feature>
<protein>
    <submittedName>
        <fullName evidence="2 4">Uncharacterized protein</fullName>
    </submittedName>
</protein>
<feature type="compositionally biased region" description="Low complexity" evidence="1">
    <location>
        <begin position="374"/>
        <end position="389"/>
    </location>
</feature>
<reference evidence="2 3" key="2">
    <citation type="submission" date="2018-11" db="EMBL/GenBank/DDBJ databases">
        <authorList>
            <consortium name="Pathogen Informatics"/>
        </authorList>
    </citation>
    <scope>NUCLEOTIDE SEQUENCE [LARGE SCALE GENOMIC DNA]</scope>
</reference>
<name>A0A183V484_TOXCA</name>
<sequence length="508" mass="56692">MRLKKRKKGFISFQSQRDIQDKLLTAGARPDQLSLLGTNSNGLVVRLGSLGVGGFIPAGLETEFNRLGTQFPAPGPDDYDENEQLPSTKQQSLVAISHTDPPPVVRTEPPTTTESPVTLFPEEKLKKVNEEIDDLLNKSSSTVRIGPLRRTEDEYYDDVKKELNEDEYSQEVTDKDRSQSLVYVNTPTQVAGLPVEVDGNNATRQHEKRVPNLARLVELLRESNLSDNDVEELMHQLKENRHPGKPVTAIHRNRHFIAGNGRTPSFIKYVFENLISFSNVLTFSAPRAIPPTIDSKTTHEQQPRKGIERVQVVTLRRAFAVPSEERRLLETTKITKRVYPRRTVAPRPSTAAPLVKNTVATLAYSMQSAYQPSHNNNAAHTTQQQQPAHSGHFDTSRIRSARFPGSNGNSASQQRWSIDGANVGAPPHVFSTGAATSFRTPSMHNQIFHEAHGQFMPTYAPIFAPNSLTQSFGVFQPPQPMNLPYALNPNAIQHSQPQLSQYYSYHTG</sequence>
<proteinExistence type="predicted"/>
<dbReference type="Proteomes" id="UP000050794">
    <property type="component" value="Unassembled WGS sequence"/>
</dbReference>
<evidence type="ECO:0000313" key="3">
    <source>
        <dbReference type="Proteomes" id="UP000050794"/>
    </source>
</evidence>
<feature type="compositionally biased region" description="Low complexity" evidence="1">
    <location>
        <begin position="105"/>
        <end position="117"/>
    </location>
</feature>
<dbReference type="WBParaSite" id="TCNE_0001555501-mRNA-1">
    <property type="protein sequence ID" value="TCNE_0001555501-mRNA-1"/>
    <property type="gene ID" value="TCNE_0001555501"/>
</dbReference>
<organism evidence="3 4">
    <name type="scientific">Toxocara canis</name>
    <name type="common">Canine roundworm</name>
    <dbReference type="NCBI Taxonomy" id="6265"/>
    <lineage>
        <taxon>Eukaryota</taxon>
        <taxon>Metazoa</taxon>
        <taxon>Ecdysozoa</taxon>
        <taxon>Nematoda</taxon>
        <taxon>Chromadorea</taxon>
        <taxon>Rhabditida</taxon>
        <taxon>Spirurina</taxon>
        <taxon>Ascaridomorpha</taxon>
        <taxon>Ascaridoidea</taxon>
        <taxon>Toxocaridae</taxon>
        <taxon>Toxocara</taxon>
    </lineage>
</organism>